<dbReference type="EMBL" id="WJBH02000005">
    <property type="protein sequence ID" value="KAI9558526.1"/>
    <property type="molecule type" value="Genomic_DNA"/>
</dbReference>
<dbReference type="Proteomes" id="UP000820818">
    <property type="component" value="Linkage Group LG5"/>
</dbReference>
<gene>
    <name evidence="1" type="ORF">GHT06_015314</name>
</gene>
<dbReference type="AlphaFoldDB" id="A0AAD5PSU2"/>
<accession>A0AAD5PSU2</accession>
<organism evidence="1 2">
    <name type="scientific">Daphnia sinensis</name>
    <dbReference type="NCBI Taxonomy" id="1820382"/>
    <lineage>
        <taxon>Eukaryota</taxon>
        <taxon>Metazoa</taxon>
        <taxon>Ecdysozoa</taxon>
        <taxon>Arthropoda</taxon>
        <taxon>Crustacea</taxon>
        <taxon>Branchiopoda</taxon>
        <taxon>Diplostraca</taxon>
        <taxon>Cladocera</taxon>
        <taxon>Anomopoda</taxon>
        <taxon>Daphniidae</taxon>
        <taxon>Daphnia</taxon>
        <taxon>Daphnia similis group</taxon>
    </lineage>
</organism>
<keyword evidence="2" id="KW-1185">Reference proteome</keyword>
<name>A0AAD5PSU2_9CRUS</name>
<sequence length="54" mass="6231">MKSLNGQSEREPSPSVETYWVVDVFGQNDKVKVRPGFLFTSTFCPLFCVCMYVY</sequence>
<evidence type="ECO:0000313" key="1">
    <source>
        <dbReference type="EMBL" id="KAI9558526.1"/>
    </source>
</evidence>
<comment type="caution">
    <text evidence="1">The sequence shown here is derived from an EMBL/GenBank/DDBJ whole genome shotgun (WGS) entry which is preliminary data.</text>
</comment>
<proteinExistence type="predicted"/>
<evidence type="ECO:0000313" key="2">
    <source>
        <dbReference type="Proteomes" id="UP000820818"/>
    </source>
</evidence>
<protein>
    <submittedName>
        <fullName evidence="1">Uncharacterized protein</fullName>
    </submittedName>
</protein>
<reference evidence="1 2" key="1">
    <citation type="submission" date="2022-05" db="EMBL/GenBank/DDBJ databases">
        <title>A multi-omics perspective on studying reproductive biology in Daphnia sinensis.</title>
        <authorList>
            <person name="Jia J."/>
        </authorList>
    </citation>
    <scope>NUCLEOTIDE SEQUENCE [LARGE SCALE GENOMIC DNA]</scope>
    <source>
        <strain evidence="1 2">WSL</strain>
    </source>
</reference>